<organism evidence="1 2">
    <name type="scientific">Rosa chinensis</name>
    <name type="common">China rose</name>
    <dbReference type="NCBI Taxonomy" id="74649"/>
    <lineage>
        <taxon>Eukaryota</taxon>
        <taxon>Viridiplantae</taxon>
        <taxon>Streptophyta</taxon>
        <taxon>Embryophyta</taxon>
        <taxon>Tracheophyta</taxon>
        <taxon>Spermatophyta</taxon>
        <taxon>Magnoliopsida</taxon>
        <taxon>eudicotyledons</taxon>
        <taxon>Gunneridae</taxon>
        <taxon>Pentapetalae</taxon>
        <taxon>rosids</taxon>
        <taxon>fabids</taxon>
        <taxon>Rosales</taxon>
        <taxon>Rosaceae</taxon>
        <taxon>Rosoideae</taxon>
        <taxon>Rosoideae incertae sedis</taxon>
        <taxon>Rosa</taxon>
    </lineage>
</organism>
<dbReference type="Gene3D" id="3.80.10.10">
    <property type="entry name" value="Ribonuclease Inhibitor"/>
    <property type="match status" value="1"/>
</dbReference>
<dbReference type="InterPro" id="IPR032675">
    <property type="entry name" value="LRR_dom_sf"/>
</dbReference>
<dbReference type="Gramene" id="PRQ57636">
    <property type="protein sequence ID" value="PRQ57636"/>
    <property type="gene ID" value="RchiOBHm_Chr1g0350511"/>
</dbReference>
<protein>
    <submittedName>
        <fullName evidence="1">Putative leucine-rich repeat domain, L domain-containing protein</fullName>
    </submittedName>
</protein>
<dbReference type="InterPro" id="IPR053772">
    <property type="entry name" value="At1g61320/At1g61330-like"/>
</dbReference>
<dbReference type="Proteomes" id="UP000238479">
    <property type="component" value="Chromosome 1"/>
</dbReference>
<name>A0A2P6SG65_ROSCH</name>
<dbReference type="SUPFAM" id="SSF52058">
    <property type="entry name" value="L domain-like"/>
    <property type="match status" value="1"/>
</dbReference>
<reference evidence="1 2" key="1">
    <citation type="journal article" date="2018" name="Nat. Genet.">
        <title>The Rosa genome provides new insights in the design of modern roses.</title>
        <authorList>
            <person name="Bendahmane M."/>
        </authorList>
    </citation>
    <scope>NUCLEOTIDE SEQUENCE [LARGE SCALE GENOMIC DNA]</scope>
    <source>
        <strain evidence="2">cv. Old Blush</strain>
    </source>
</reference>
<dbReference type="PANTHER" id="PTHR34145:SF77">
    <property type="match status" value="1"/>
</dbReference>
<dbReference type="PANTHER" id="PTHR34145">
    <property type="entry name" value="OS02G0105600 PROTEIN"/>
    <property type="match status" value="1"/>
</dbReference>
<evidence type="ECO:0000313" key="1">
    <source>
        <dbReference type="EMBL" id="PRQ57636.1"/>
    </source>
</evidence>
<comment type="caution">
    <text evidence="1">The sequence shown here is derived from an EMBL/GenBank/DDBJ whole genome shotgun (WGS) entry which is preliminary data.</text>
</comment>
<gene>
    <name evidence="1" type="ORF">RchiOBHm_Chr1g0350511</name>
</gene>
<proteinExistence type="predicted"/>
<dbReference type="EMBL" id="PDCK01000039">
    <property type="protein sequence ID" value="PRQ57636.1"/>
    <property type="molecule type" value="Genomic_DNA"/>
</dbReference>
<sequence length="249" mass="27578">MSSSCLHDCVSWLVNQKVEELVLKVGSSGGFDLPLCVFQCDSLRCLKLDAHISWFVSPSFLSGATNGLGSLHTLSLAHVDFLFNCLCKDLFTGSSFPCLESLTIQSCNGMTHLKISCPNLKVVHVNSMNINRLDISGMRLESLRVSFSFFRCDSESWVSVFAPNLKTFSWLANCITEKCLIHGFPALKTSHINCRCPDDLSVAKIHSAVNLVWASSQVQSLVISRDFLRVSCPSVSFFFFFLENLSVSV</sequence>
<dbReference type="AlphaFoldDB" id="A0A2P6SG65"/>
<evidence type="ECO:0000313" key="2">
    <source>
        <dbReference type="Proteomes" id="UP000238479"/>
    </source>
</evidence>
<accession>A0A2P6SG65</accession>
<keyword evidence="2" id="KW-1185">Reference proteome</keyword>